<keyword evidence="5" id="KW-1185">Reference proteome</keyword>
<keyword evidence="2" id="KW-0378">Hydrolase</keyword>
<dbReference type="GO" id="GO:0046872">
    <property type="term" value="F:metal ion binding"/>
    <property type="evidence" value="ECO:0007669"/>
    <property type="project" value="UniProtKB-KW"/>
</dbReference>
<name>A0A127VB17_9SPHI</name>
<dbReference type="Pfam" id="PF00702">
    <property type="entry name" value="Hydrolase"/>
    <property type="match status" value="1"/>
</dbReference>
<dbReference type="PANTHER" id="PTHR46470">
    <property type="entry name" value="N-ACYLNEURAMINATE-9-PHOSPHATASE"/>
    <property type="match status" value="1"/>
</dbReference>
<dbReference type="InterPro" id="IPR036412">
    <property type="entry name" value="HAD-like_sf"/>
</dbReference>
<gene>
    <name evidence="4" type="ORF">AY601_1677</name>
</gene>
<accession>A0A127VB17</accession>
<dbReference type="GO" id="GO:0016791">
    <property type="term" value="F:phosphatase activity"/>
    <property type="evidence" value="ECO:0007669"/>
    <property type="project" value="TreeGrafter"/>
</dbReference>
<evidence type="ECO:0000256" key="2">
    <source>
        <dbReference type="ARBA" id="ARBA00022801"/>
    </source>
</evidence>
<dbReference type="RefSeq" id="WP_068399093.1">
    <property type="nucleotide sequence ID" value="NZ_CP014504.1"/>
</dbReference>
<keyword evidence="3" id="KW-0460">Magnesium</keyword>
<dbReference type="SFLD" id="SFLDG01129">
    <property type="entry name" value="C1.5:_HAD__Beta-PGM__Phosphata"/>
    <property type="match status" value="1"/>
</dbReference>
<proteinExistence type="predicted"/>
<sequence>MKKFDAIIYDLDDTIFPTGTITKEVVKPVLDAIVDYNDGTLTADILQKALADCYKHSLRDVAMLYGFNRKMHEEAVKAFSALKIDYQLQTYPDYPCLKQIPGLRFLVTSGYTGFQQLKIRNLGIDKDFQEILIHDNEKSSFLGKVELFLQIQEKYKLKAGNVMVIGDNPVSEIAAGNQLGMVTVQVLRLGVIKDETAKYHVADFNKLLLNHFTNS</sequence>
<evidence type="ECO:0000256" key="3">
    <source>
        <dbReference type="ARBA" id="ARBA00022842"/>
    </source>
</evidence>
<organism evidence="4 5">
    <name type="scientific">Pedobacter cryoconitis</name>
    <dbReference type="NCBI Taxonomy" id="188932"/>
    <lineage>
        <taxon>Bacteria</taxon>
        <taxon>Pseudomonadati</taxon>
        <taxon>Bacteroidota</taxon>
        <taxon>Sphingobacteriia</taxon>
        <taxon>Sphingobacteriales</taxon>
        <taxon>Sphingobacteriaceae</taxon>
        <taxon>Pedobacter</taxon>
    </lineage>
</organism>
<dbReference type="PANTHER" id="PTHR46470:SF2">
    <property type="entry name" value="GLYCERALDEHYDE 3-PHOSPHATE PHOSPHATASE"/>
    <property type="match status" value="1"/>
</dbReference>
<dbReference type="OrthoDB" id="7059729at2"/>
<evidence type="ECO:0000313" key="4">
    <source>
        <dbReference type="EMBL" id="AMP98592.1"/>
    </source>
</evidence>
<dbReference type="SFLD" id="SFLDS00003">
    <property type="entry name" value="Haloacid_Dehalogenase"/>
    <property type="match status" value="1"/>
</dbReference>
<protein>
    <recommendedName>
        <fullName evidence="6">Hydrolase of the HAD superfamily</fullName>
    </recommendedName>
</protein>
<dbReference type="KEGG" id="pcm:AY601_1677"/>
<dbReference type="Gene3D" id="1.10.150.520">
    <property type="match status" value="1"/>
</dbReference>
<dbReference type="EMBL" id="CP014504">
    <property type="protein sequence ID" value="AMP98592.1"/>
    <property type="molecule type" value="Genomic_DNA"/>
</dbReference>
<reference evidence="4 5" key="1">
    <citation type="submission" date="2016-03" db="EMBL/GenBank/DDBJ databases">
        <title>Complete genome sequence of Pedobacter cryoconitis PAMC 27485.</title>
        <authorList>
            <person name="Lee J."/>
            <person name="Kim O.-S."/>
        </authorList>
    </citation>
    <scope>NUCLEOTIDE SEQUENCE [LARGE SCALE GENOMIC DNA]</scope>
    <source>
        <strain evidence="4 5">PAMC 27485</strain>
    </source>
</reference>
<dbReference type="InterPro" id="IPR023214">
    <property type="entry name" value="HAD_sf"/>
</dbReference>
<keyword evidence="1" id="KW-0479">Metal-binding</keyword>
<dbReference type="Proteomes" id="UP000071561">
    <property type="component" value="Chromosome"/>
</dbReference>
<dbReference type="PATRIC" id="fig|188932.3.peg.1744"/>
<dbReference type="Gene3D" id="3.40.50.1000">
    <property type="entry name" value="HAD superfamily/HAD-like"/>
    <property type="match status" value="1"/>
</dbReference>
<evidence type="ECO:0000313" key="5">
    <source>
        <dbReference type="Proteomes" id="UP000071561"/>
    </source>
</evidence>
<evidence type="ECO:0008006" key="6">
    <source>
        <dbReference type="Google" id="ProtNLM"/>
    </source>
</evidence>
<dbReference type="AlphaFoldDB" id="A0A127VB17"/>
<dbReference type="SUPFAM" id="SSF56784">
    <property type="entry name" value="HAD-like"/>
    <property type="match status" value="1"/>
</dbReference>
<evidence type="ECO:0000256" key="1">
    <source>
        <dbReference type="ARBA" id="ARBA00022723"/>
    </source>
</evidence>
<dbReference type="InterPro" id="IPR051400">
    <property type="entry name" value="HAD-like_hydrolase"/>
</dbReference>